<evidence type="ECO:0000313" key="2">
    <source>
        <dbReference type="Proteomes" id="UP001498398"/>
    </source>
</evidence>
<reference evidence="1 2" key="1">
    <citation type="submission" date="2024-01" db="EMBL/GenBank/DDBJ databases">
        <title>A draft genome for the cacao thread blight pathogen Marasmiellus scandens.</title>
        <authorList>
            <person name="Baruah I.K."/>
            <person name="Leung J."/>
            <person name="Bukari Y."/>
            <person name="Amoako-Attah I."/>
            <person name="Meinhardt L.W."/>
            <person name="Bailey B.A."/>
            <person name="Cohen S.P."/>
        </authorList>
    </citation>
    <scope>NUCLEOTIDE SEQUENCE [LARGE SCALE GENOMIC DNA]</scope>
    <source>
        <strain evidence="1 2">GH-19</strain>
    </source>
</reference>
<name>A0ABR1IWD8_9AGAR</name>
<evidence type="ECO:0000313" key="1">
    <source>
        <dbReference type="EMBL" id="KAK7439778.1"/>
    </source>
</evidence>
<keyword evidence="2" id="KW-1185">Reference proteome</keyword>
<dbReference type="Proteomes" id="UP001498398">
    <property type="component" value="Unassembled WGS sequence"/>
</dbReference>
<dbReference type="EMBL" id="JBANRG010000071">
    <property type="protein sequence ID" value="KAK7439778.1"/>
    <property type="molecule type" value="Genomic_DNA"/>
</dbReference>
<comment type="caution">
    <text evidence="1">The sequence shown here is derived from an EMBL/GenBank/DDBJ whole genome shotgun (WGS) entry which is preliminary data.</text>
</comment>
<gene>
    <name evidence="1" type="ORF">VKT23_017352</name>
</gene>
<sequence length="181" mass="20292">MDSYSLPSSPFSYQAAAKPVCNSCDISFIPPAVKGGYFAFAKVKREVCLVQVSSLTPASALTTVDVKIFRHEFITIFRLSETRTLHPSDIQILELIDDQLKCYEEEKETVFLAKNLTERLRTLTLPAGTKFQVPVVVGCRHYVPDNNCICGVVLGVEKRFLRSSSPGFYDISTSRCRLWSN</sequence>
<organism evidence="1 2">
    <name type="scientific">Marasmiellus scandens</name>
    <dbReference type="NCBI Taxonomy" id="2682957"/>
    <lineage>
        <taxon>Eukaryota</taxon>
        <taxon>Fungi</taxon>
        <taxon>Dikarya</taxon>
        <taxon>Basidiomycota</taxon>
        <taxon>Agaricomycotina</taxon>
        <taxon>Agaricomycetes</taxon>
        <taxon>Agaricomycetidae</taxon>
        <taxon>Agaricales</taxon>
        <taxon>Marasmiineae</taxon>
        <taxon>Omphalotaceae</taxon>
        <taxon>Marasmiellus</taxon>
    </lineage>
</organism>
<accession>A0ABR1IWD8</accession>
<proteinExistence type="predicted"/>
<protein>
    <submittedName>
        <fullName evidence="1">Uncharacterized protein</fullName>
    </submittedName>
</protein>